<dbReference type="AlphaFoldDB" id="A0A5C7AYE7"/>
<sequence>MEEYIEEAKAMNIRLCFDLVMNHVGVNSKMAQRAPDWIVEDVNQPNGLQRAKYWEGKGWSFWNDLVLINYVHPSEEIRSEMWNYMTDYVLFW</sequence>
<gene>
    <name evidence="1" type="ORF">ESV85_06945</name>
</gene>
<dbReference type="Proteomes" id="UP000321935">
    <property type="component" value="Unassembled WGS sequence"/>
</dbReference>
<accession>A0A5C7AYE7</accession>
<dbReference type="SUPFAM" id="SSF51445">
    <property type="entry name" value="(Trans)glycosidases"/>
    <property type="match status" value="1"/>
</dbReference>
<protein>
    <recommendedName>
        <fullName evidence="3">Glycosyl hydrolase family 13 catalytic domain-containing protein</fullName>
    </recommendedName>
</protein>
<comment type="caution">
    <text evidence="1">The sequence shown here is derived from an EMBL/GenBank/DDBJ whole genome shotgun (WGS) entry which is preliminary data.</text>
</comment>
<name>A0A5C7AYE7_9BACT</name>
<dbReference type="Gene3D" id="3.20.20.80">
    <property type="entry name" value="Glycosidases"/>
    <property type="match status" value="1"/>
</dbReference>
<organism evidence="1 2">
    <name type="scientific">Algoriphagus aquimarinus</name>
    <dbReference type="NCBI Taxonomy" id="237018"/>
    <lineage>
        <taxon>Bacteria</taxon>
        <taxon>Pseudomonadati</taxon>
        <taxon>Bacteroidota</taxon>
        <taxon>Cytophagia</taxon>
        <taxon>Cytophagales</taxon>
        <taxon>Cyclobacteriaceae</taxon>
        <taxon>Algoriphagus</taxon>
    </lineage>
</organism>
<evidence type="ECO:0000313" key="2">
    <source>
        <dbReference type="Proteomes" id="UP000321935"/>
    </source>
</evidence>
<proteinExistence type="predicted"/>
<dbReference type="InterPro" id="IPR017853">
    <property type="entry name" value="GH"/>
</dbReference>
<dbReference type="OrthoDB" id="9805159at2"/>
<evidence type="ECO:0000313" key="1">
    <source>
        <dbReference type="EMBL" id="TXE13698.1"/>
    </source>
</evidence>
<evidence type="ECO:0008006" key="3">
    <source>
        <dbReference type="Google" id="ProtNLM"/>
    </source>
</evidence>
<dbReference type="EMBL" id="VORW01000002">
    <property type="protein sequence ID" value="TXE13698.1"/>
    <property type="molecule type" value="Genomic_DNA"/>
</dbReference>
<reference evidence="1 2" key="1">
    <citation type="submission" date="2019-08" db="EMBL/GenBank/DDBJ databases">
        <title>Genomes sequence of Algoriphagus aquimarinus ACAM450.</title>
        <authorList>
            <person name="Bowman J.P."/>
        </authorList>
    </citation>
    <scope>NUCLEOTIDE SEQUENCE [LARGE SCALE GENOMIC DNA]</scope>
    <source>
        <strain evidence="1 2">ACAM 450</strain>
    </source>
</reference>